<accession>C4FAP9</accession>
<name>C4FAP9_9ACTN</name>
<protein>
    <submittedName>
        <fullName evidence="1">Uncharacterized protein</fullName>
    </submittedName>
</protein>
<dbReference type="EMBL" id="ABXH02000019">
    <property type="protein sequence ID" value="EEP44183.1"/>
    <property type="molecule type" value="Genomic_DNA"/>
</dbReference>
<gene>
    <name evidence="1" type="ORF">COLINT_03144</name>
</gene>
<comment type="caution">
    <text evidence="1">The sequence shown here is derived from an EMBL/GenBank/DDBJ whole genome shotgun (WGS) entry which is preliminary data.</text>
</comment>
<organism evidence="1 2">
    <name type="scientific">Collinsella intestinalis DSM 13280</name>
    <dbReference type="NCBI Taxonomy" id="521003"/>
    <lineage>
        <taxon>Bacteria</taxon>
        <taxon>Bacillati</taxon>
        <taxon>Actinomycetota</taxon>
        <taxon>Coriobacteriia</taxon>
        <taxon>Coriobacteriales</taxon>
        <taxon>Coriobacteriaceae</taxon>
        <taxon>Collinsella</taxon>
    </lineage>
</organism>
<reference evidence="1 2" key="1">
    <citation type="submission" date="2009-04" db="EMBL/GenBank/DDBJ databases">
        <authorList>
            <person name="Weinstock G."/>
            <person name="Sodergren E."/>
            <person name="Clifton S."/>
            <person name="Fulton L."/>
            <person name="Fulton B."/>
            <person name="Courtney L."/>
            <person name="Fronick C."/>
            <person name="Harrison M."/>
            <person name="Strong C."/>
            <person name="Farmer C."/>
            <person name="Delahaunty K."/>
            <person name="Markovic C."/>
            <person name="Hall O."/>
            <person name="Minx P."/>
            <person name="Tomlinson C."/>
            <person name="Mitreva M."/>
            <person name="Nelson J."/>
            <person name="Hou S."/>
            <person name="Wollam A."/>
            <person name="Pepin K.H."/>
            <person name="Johnson M."/>
            <person name="Bhonagiri V."/>
            <person name="Nash W.E."/>
            <person name="Warren W."/>
            <person name="Chinwalla A."/>
            <person name="Mardis E.R."/>
            <person name="Wilson R.K."/>
        </authorList>
    </citation>
    <scope>NUCLEOTIDE SEQUENCE [LARGE SCALE GENOMIC DNA]</scope>
    <source>
        <strain evidence="1 2">DSM 13280</strain>
    </source>
</reference>
<evidence type="ECO:0000313" key="1">
    <source>
        <dbReference type="EMBL" id="EEP44183.1"/>
    </source>
</evidence>
<dbReference type="STRING" id="521003.COLINT_03144"/>
<proteinExistence type="predicted"/>
<dbReference type="HOGENOM" id="CLU_2698263_0_0_11"/>
<sequence>MHEGPISVLRLDAARGGFLYSKPQQEMRKVTSTRFVGLTKLLQCQAPPSGGILAQPHSFGPVFFHAAMRQHEE</sequence>
<dbReference type="Proteomes" id="UP000003295">
    <property type="component" value="Unassembled WGS sequence"/>
</dbReference>
<dbReference type="AlphaFoldDB" id="C4FAP9"/>
<evidence type="ECO:0000313" key="2">
    <source>
        <dbReference type="Proteomes" id="UP000003295"/>
    </source>
</evidence>